<evidence type="ECO:0000313" key="1">
    <source>
        <dbReference type="EMBL" id="MFC7343899.1"/>
    </source>
</evidence>
<reference evidence="2" key="1">
    <citation type="journal article" date="2019" name="Int. J. Syst. Evol. Microbiol.">
        <title>The Global Catalogue of Microorganisms (GCM) 10K type strain sequencing project: providing services to taxonomists for standard genome sequencing and annotation.</title>
        <authorList>
            <consortium name="The Broad Institute Genomics Platform"/>
            <consortium name="The Broad Institute Genome Sequencing Center for Infectious Disease"/>
            <person name="Wu L."/>
            <person name="Ma J."/>
        </authorList>
    </citation>
    <scope>NUCLEOTIDE SEQUENCE [LARGE SCALE GENOMIC DNA]</scope>
    <source>
        <strain evidence="2">WLHS5</strain>
    </source>
</reference>
<comment type="caution">
    <text evidence="1">The sequence shown here is derived from an EMBL/GenBank/DDBJ whole genome shotgun (WGS) entry which is preliminary data.</text>
</comment>
<gene>
    <name evidence="1" type="ORF">ACFQRI_21040</name>
</gene>
<keyword evidence="2" id="KW-1185">Reference proteome</keyword>
<dbReference type="RefSeq" id="WP_380671251.1">
    <property type="nucleotide sequence ID" value="NZ_JBHTCJ010000012.1"/>
</dbReference>
<evidence type="ECO:0000313" key="2">
    <source>
        <dbReference type="Proteomes" id="UP001596504"/>
    </source>
</evidence>
<dbReference type="Proteomes" id="UP001596504">
    <property type="component" value="Unassembled WGS sequence"/>
</dbReference>
<accession>A0ABW2LQ27</accession>
<proteinExistence type="predicted"/>
<sequence length="97" mass="10454">MPNLAEKGTDLLLAMGSYRWHQGMEVVSRMRLGEQVRHMGVDEARVCAATEVVGSDPAVRRGRWARIGSRTAAAAVATSTTVGLSGQSWAVRARRCA</sequence>
<dbReference type="EMBL" id="JBHTCJ010000012">
    <property type="protein sequence ID" value="MFC7343899.1"/>
    <property type="molecule type" value="Genomic_DNA"/>
</dbReference>
<name>A0ABW2LQ27_9PSEU</name>
<protein>
    <submittedName>
        <fullName evidence="1">Uncharacterized protein</fullName>
    </submittedName>
</protein>
<organism evidence="1 2">
    <name type="scientific">Saccharopolyspora griseoalba</name>
    <dbReference type="NCBI Taxonomy" id="1431848"/>
    <lineage>
        <taxon>Bacteria</taxon>
        <taxon>Bacillati</taxon>
        <taxon>Actinomycetota</taxon>
        <taxon>Actinomycetes</taxon>
        <taxon>Pseudonocardiales</taxon>
        <taxon>Pseudonocardiaceae</taxon>
        <taxon>Saccharopolyspora</taxon>
    </lineage>
</organism>